<feature type="compositionally biased region" description="Polar residues" evidence="1">
    <location>
        <begin position="717"/>
        <end position="731"/>
    </location>
</feature>
<feature type="compositionally biased region" description="Pro residues" evidence="1">
    <location>
        <begin position="224"/>
        <end position="237"/>
    </location>
</feature>
<protein>
    <submittedName>
        <fullName evidence="3">Uncharacterized protein</fullName>
    </submittedName>
</protein>
<dbReference type="EMBL" id="MU004192">
    <property type="protein sequence ID" value="KAF2493574.1"/>
    <property type="molecule type" value="Genomic_DNA"/>
</dbReference>
<feature type="region of interest" description="Disordered" evidence="1">
    <location>
        <begin position="1134"/>
        <end position="1190"/>
    </location>
</feature>
<proteinExistence type="predicted"/>
<keyword evidence="2" id="KW-0812">Transmembrane</keyword>
<evidence type="ECO:0000256" key="1">
    <source>
        <dbReference type="SAM" id="MobiDB-lite"/>
    </source>
</evidence>
<feature type="compositionally biased region" description="Polar residues" evidence="1">
    <location>
        <begin position="108"/>
        <end position="150"/>
    </location>
</feature>
<feature type="compositionally biased region" description="Polar residues" evidence="1">
    <location>
        <begin position="1166"/>
        <end position="1190"/>
    </location>
</feature>
<feature type="compositionally biased region" description="Polar residues" evidence="1">
    <location>
        <begin position="1135"/>
        <end position="1144"/>
    </location>
</feature>
<name>A0A6A6QN63_9PEZI</name>
<keyword evidence="2" id="KW-1133">Transmembrane helix</keyword>
<feature type="region of interest" description="Disordered" evidence="1">
    <location>
        <begin position="945"/>
        <end position="1025"/>
    </location>
</feature>
<keyword evidence="2" id="KW-0472">Membrane</keyword>
<feature type="compositionally biased region" description="Polar residues" evidence="1">
    <location>
        <begin position="1053"/>
        <end position="1066"/>
    </location>
</feature>
<dbReference type="Proteomes" id="UP000799750">
    <property type="component" value="Unassembled WGS sequence"/>
</dbReference>
<feature type="region of interest" description="Disordered" evidence="1">
    <location>
        <begin position="224"/>
        <end position="265"/>
    </location>
</feature>
<feature type="transmembrane region" description="Helical" evidence="2">
    <location>
        <begin position="1346"/>
        <end position="1366"/>
    </location>
</feature>
<accession>A0A6A6QN63</accession>
<evidence type="ECO:0000313" key="3">
    <source>
        <dbReference type="EMBL" id="KAF2493574.1"/>
    </source>
</evidence>
<feature type="region of interest" description="Disordered" evidence="1">
    <location>
        <begin position="1053"/>
        <end position="1074"/>
    </location>
</feature>
<feature type="region of interest" description="Disordered" evidence="1">
    <location>
        <begin position="48"/>
        <end position="188"/>
    </location>
</feature>
<feature type="region of interest" description="Disordered" evidence="1">
    <location>
        <begin position="819"/>
        <end position="863"/>
    </location>
</feature>
<reference evidence="3" key="1">
    <citation type="journal article" date="2020" name="Stud. Mycol.">
        <title>101 Dothideomycetes genomes: a test case for predicting lifestyles and emergence of pathogens.</title>
        <authorList>
            <person name="Haridas S."/>
            <person name="Albert R."/>
            <person name="Binder M."/>
            <person name="Bloem J."/>
            <person name="Labutti K."/>
            <person name="Salamov A."/>
            <person name="Andreopoulos B."/>
            <person name="Baker S."/>
            <person name="Barry K."/>
            <person name="Bills G."/>
            <person name="Bluhm B."/>
            <person name="Cannon C."/>
            <person name="Castanera R."/>
            <person name="Culley D."/>
            <person name="Daum C."/>
            <person name="Ezra D."/>
            <person name="Gonzalez J."/>
            <person name="Henrissat B."/>
            <person name="Kuo A."/>
            <person name="Liang C."/>
            <person name="Lipzen A."/>
            <person name="Lutzoni F."/>
            <person name="Magnuson J."/>
            <person name="Mondo S."/>
            <person name="Nolan M."/>
            <person name="Ohm R."/>
            <person name="Pangilinan J."/>
            <person name="Park H.-J."/>
            <person name="Ramirez L."/>
            <person name="Alfaro M."/>
            <person name="Sun H."/>
            <person name="Tritt A."/>
            <person name="Yoshinaga Y."/>
            <person name="Zwiers L.-H."/>
            <person name="Turgeon B."/>
            <person name="Goodwin S."/>
            <person name="Spatafora J."/>
            <person name="Crous P."/>
            <person name="Grigoriev I."/>
        </authorList>
    </citation>
    <scope>NUCLEOTIDE SEQUENCE</scope>
    <source>
        <strain evidence="3">CBS 269.34</strain>
    </source>
</reference>
<feature type="region of interest" description="Disordered" evidence="1">
    <location>
        <begin position="1218"/>
        <end position="1244"/>
    </location>
</feature>
<feature type="region of interest" description="Disordered" evidence="1">
    <location>
        <begin position="687"/>
        <end position="731"/>
    </location>
</feature>
<gene>
    <name evidence="3" type="ORF">BU16DRAFT_83801</name>
</gene>
<feature type="transmembrane region" description="Helical" evidence="2">
    <location>
        <begin position="1396"/>
        <end position="1418"/>
    </location>
</feature>
<dbReference type="OrthoDB" id="5353066at2759"/>
<feature type="compositionally biased region" description="Polar residues" evidence="1">
    <location>
        <begin position="249"/>
        <end position="265"/>
    </location>
</feature>
<organism evidence="3 4">
    <name type="scientific">Lophium mytilinum</name>
    <dbReference type="NCBI Taxonomy" id="390894"/>
    <lineage>
        <taxon>Eukaryota</taxon>
        <taxon>Fungi</taxon>
        <taxon>Dikarya</taxon>
        <taxon>Ascomycota</taxon>
        <taxon>Pezizomycotina</taxon>
        <taxon>Dothideomycetes</taxon>
        <taxon>Pleosporomycetidae</taxon>
        <taxon>Mytilinidiales</taxon>
        <taxon>Mytilinidiaceae</taxon>
        <taxon>Lophium</taxon>
    </lineage>
</organism>
<feature type="compositionally biased region" description="Basic and acidic residues" evidence="1">
    <location>
        <begin position="955"/>
        <end position="964"/>
    </location>
</feature>
<keyword evidence="4" id="KW-1185">Reference proteome</keyword>
<evidence type="ECO:0000313" key="4">
    <source>
        <dbReference type="Proteomes" id="UP000799750"/>
    </source>
</evidence>
<feature type="compositionally biased region" description="Pro residues" evidence="1">
    <location>
        <begin position="694"/>
        <end position="705"/>
    </location>
</feature>
<feature type="compositionally biased region" description="Low complexity" evidence="1">
    <location>
        <begin position="81"/>
        <end position="101"/>
    </location>
</feature>
<sequence>MATYHAYTPVHMQAFHRVSSPITPVHSPHQSLSSTPSRTPVHTLTLHEYRKQQSTPSPHTASPARSLKRKAATSRLGSLERVPLVQSSPSLSSTSLVTRSPPGHRHPQTLSSTFTRGQAISSASANHAQADSPASANYSQDSGVLSSASAYQGPDPSPSSTHHAYRALPSYNPSTSEAGDADGSLTTQQHPQKVLYFKAIKRLPKPLPLPASYSSRTYPATYPSFPPNSAPSPPFDNSPPRLWAERSSENPTTSTGQLRFSAGQTTASTVSLSRFPYPPPSPYAFSAQQPLDSFSAPTHIKITTTAPATPPATPAILHYRGASFDLINPHNSLGLHDIVTPGGDVEPDDGDYFPDRQSDEYSRDHNTELTIRPNPHLEIKMAPPRRVYTDLKSAHLQIARPSPFPANGSPNVNAPLPPEPVTLRNPIRPDSPFFPDLAPRPLNIHKPTMASRSEKAFKRLSSTFSKRNSRTKKELLGVDLEAASRSRASRTSGVYARPLSRGNRSASAIPAVDIQGTEDTRGGVTSETALVYSQQAEDHVSVYSDENDTYQHSLWDGSNQDRRSLPHGYRTKAIDYSGEVNPDSYLYENDRSARTSARLSRGRVPSEFPSEQTEQTDTLGRIVDGYNYPVTSNETRLVSLEGSSLPSPLPRLSSSLAKLDFDLRTSQYSNMSDANGPAVGNMYSRRQTMFKSPGSPPGSPLPLGPPIKLGQPRPSFDNRTPSSEVLSTETSYGDTRHLLGMSRAFEVPNVPRIPDRFLSHSVPIVPFSKPEPSDTDARRYSTNPFIPGALEPSSSYSQELATTPPEALATADRIFEHTRNEAKKPSIPTLWKSDSLSGISFPQPEEPVERTSPGRNSLEDFVDEDNERDWITINERRDVHRDSGDSIADYSSRDPSYDEDRQVVVHPGVPSIPHEYKKTQLESGETVLLPVYGGTRLPTMNALPRNFSAPYRHPSPLDDHEHPFDSSPPTMNTGRARESYGPFALDDLNLSPTPKAGELSDDSDDSEVPRPPARMGKRRDDVGNGGVQYEFTEKEMLDAGPNDDIIYGSQALPSSSHYGDSRSFSSGRAEPATMSTLAQERDNSFAKLTILGPKGNLTGTPLGTGMREVGSSLADSSSPGAAFYSTPIRDHRTNILGSSPFSGMTSPRAYASSPYSPFPTPDRNSRNSSLARGASYSSNHVPVSPTESVYSTYENQPRFHVKPLNLGQDPNEIELQDISRNGSIGRGNYTPAHDGSKSKRSSVANQTGLRELRLASTPVRLASAPLQAVTVLPRLAPDTATISSNRSRMTRMSDLMHIRAFATSQQPLREYRQPVAPLAQEHSPHLLANPHLVTPVVIKRLNRVSWIYFAACCVVPLALFLYPYGFGDLLVTLHSKCFYQESGDVFRKAGYRQKAIAVWAGPVWTIAQILIIVFVTLACYKVI</sequence>
<evidence type="ECO:0000256" key="2">
    <source>
        <dbReference type="SAM" id="Phobius"/>
    </source>
</evidence>
<feature type="compositionally biased region" description="Low complexity" evidence="1">
    <location>
        <begin position="1145"/>
        <end position="1155"/>
    </location>
</feature>